<gene>
    <name evidence="2" type="ORF">N7449_011704</name>
</gene>
<proteinExistence type="predicted"/>
<reference evidence="2" key="1">
    <citation type="submission" date="2022-11" db="EMBL/GenBank/DDBJ databases">
        <authorList>
            <person name="Petersen C."/>
        </authorList>
    </citation>
    <scope>NUCLEOTIDE SEQUENCE</scope>
    <source>
        <strain evidence="2">IBT 20477</strain>
    </source>
</reference>
<accession>A0A9W9IPG9</accession>
<evidence type="ECO:0000313" key="3">
    <source>
        <dbReference type="Proteomes" id="UP001150942"/>
    </source>
</evidence>
<dbReference type="GO" id="GO:0005524">
    <property type="term" value="F:ATP binding"/>
    <property type="evidence" value="ECO:0007669"/>
    <property type="project" value="UniProtKB-KW"/>
</dbReference>
<evidence type="ECO:0000313" key="2">
    <source>
        <dbReference type="EMBL" id="KAJ5181557.1"/>
    </source>
</evidence>
<dbReference type="SUPFAM" id="SSF52540">
    <property type="entry name" value="P-loop containing nucleoside triphosphate hydrolases"/>
    <property type="match status" value="1"/>
</dbReference>
<sequence>MFYEAVGNYVSPILTYTSDNSAISAISAISAFDFALFFEELFFNLIPSSLLLMVHWAAMVDSVYRIDETGNLVSCDSPVPSTSASGTDTNVSSESSQLPENGYERPTEKSETTVKPMNDIVASIKTPCHCARHLSTSGDFERRTGATRCLQRRENMGSECAIKEKVESSGGFSALPKDATFSSGQAQFCSLVRAVLEASHRSGGIILFDEATSGLKAAVEYDQIVVMDDGKVIHFGSPAEAMRNSELLGF</sequence>
<keyword evidence="2" id="KW-0547">Nucleotide-binding</keyword>
<dbReference type="AlphaFoldDB" id="A0A9W9IPG9"/>
<dbReference type="EMBL" id="JAPQKQ010000009">
    <property type="protein sequence ID" value="KAJ5181557.1"/>
    <property type="molecule type" value="Genomic_DNA"/>
</dbReference>
<feature type="compositionally biased region" description="Basic and acidic residues" evidence="1">
    <location>
        <begin position="102"/>
        <end position="112"/>
    </location>
</feature>
<feature type="region of interest" description="Disordered" evidence="1">
    <location>
        <begin position="77"/>
        <end position="112"/>
    </location>
</feature>
<protein>
    <submittedName>
        <fullName evidence="2">ATP-binding cassette transporter</fullName>
    </submittedName>
</protein>
<evidence type="ECO:0000256" key="1">
    <source>
        <dbReference type="SAM" id="MobiDB-lite"/>
    </source>
</evidence>
<feature type="compositionally biased region" description="Polar residues" evidence="1">
    <location>
        <begin position="77"/>
        <end position="99"/>
    </location>
</feature>
<dbReference type="Gene3D" id="3.40.50.300">
    <property type="entry name" value="P-loop containing nucleotide triphosphate hydrolases"/>
    <property type="match status" value="1"/>
</dbReference>
<dbReference type="InterPro" id="IPR027417">
    <property type="entry name" value="P-loop_NTPase"/>
</dbReference>
<dbReference type="Proteomes" id="UP001150942">
    <property type="component" value="Unassembled WGS sequence"/>
</dbReference>
<dbReference type="OrthoDB" id="6500128at2759"/>
<keyword evidence="3" id="KW-1185">Reference proteome</keyword>
<comment type="caution">
    <text evidence="2">The sequence shown here is derived from an EMBL/GenBank/DDBJ whole genome shotgun (WGS) entry which is preliminary data.</text>
</comment>
<name>A0A9W9IPG9_9EURO</name>
<reference evidence="2" key="2">
    <citation type="journal article" date="2023" name="IMA Fungus">
        <title>Comparative genomic study of the Penicillium genus elucidates a diverse pangenome and 15 lateral gene transfer events.</title>
        <authorList>
            <person name="Petersen C."/>
            <person name="Sorensen T."/>
            <person name="Nielsen M.R."/>
            <person name="Sondergaard T.E."/>
            <person name="Sorensen J.L."/>
            <person name="Fitzpatrick D.A."/>
            <person name="Frisvad J.C."/>
            <person name="Nielsen K.L."/>
        </authorList>
    </citation>
    <scope>NUCLEOTIDE SEQUENCE</scope>
    <source>
        <strain evidence="2">IBT 20477</strain>
    </source>
</reference>
<keyword evidence="2" id="KW-0067">ATP-binding</keyword>
<organism evidence="2 3">
    <name type="scientific">Penicillium cf. viridicatum</name>
    <dbReference type="NCBI Taxonomy" id="2972119"/>
    <lineage>
        <taxon>Eukaryota</taxon>
        <taxon>Fungi</taxon>
        <taxon>Dikarya</taxon>
        <taxon>Ascomycota</taxon>
        <taxon>Pezizomycotina</taxon>
        <taxon>Eurotiomycetes</taxon>
        <taxon>Eurotiomycetidae</taxon>
        <taxon>Eurotiales</taxon>
        <taxon>Aspergillaceae</taxon>
        <taxon>Penicillium</taxon>
    </lineage>
</organism>